<dbReference type="NCBIfam" id="TIGR03860">
    <property type="entry name" value="FMN_nitrolo"/>
    <property type="match status" value="1"/>
</dbReference>
<dbReference type="GO" id="GO:0016705">
    <property type="term" value="F:oxidoreductase activity, acting on paired donors, with incorporation or reduction of molecular oxygen"/>
    <property type="evidence" value="ECO:0007669"/>
    <property type="project" value="InterPro"/>
</dbReference>
<dbReference type="SUPFAM" id="SSF51679">
    <property type="entry name" value="Bacterial luciferase-like"/>
    <property type="match status" value="1"/>
</dbReference>
<evidence type="ECO:0000256" key="2">
    <source>
        <dbReference type="ARBA" id="ARBA00022643"/>
    </source>
</evidence>
<evidence type="ECO:0000256" key="6">
    <source>
        <dbReference type="PIRSR" id="PIRSR000337-1"/>
    </source>
</evidence>
<dbReference type="AlphaFoldDB" id="S0L2S8"/>
<dbReference type="PANTHER" id="PTHR30011:SF16">
    <property type="entry name" value="C2H2 FINGER DOMAIN TRANSCRIPTION FACTOR (EUROFUNG)-RELATED"/>
    <property type="match status" value="1"/>
</dbReference>
<proteinExistence type="inferred from homology"/>
<gene>
    <name evidence="8" type="ORF">I573_02032</name>
</gene>
<accession>S0L2S8</accession>
<keyword evidence="1 6" id="KW-0285">Flavoprotein</keyword>
<evidence type="ECO:0000313" key="9">
    <source>
        <dbReference type="Proteomes" id="UP000015961"/>
    </source>
</evidence>
<keyword evidence="9" id="KW-1185">Reference proteome</keyword>
<feature type="binding site" evidence="6">
    <location>
        <position position="93"/>
    </location>
    <ligand>
        <name>FMN</name>
        <dbReference type="ChEBI" id="CHEBI:58210"/>
    </ligand>
</feature>
<dbReference type="RefSeq" id="WP_016186481.1">
    <property type="nucleotide sequence ID" value="NZ_ASWO01000007.1"/>
</dbReference>
<dbReference type="Gene3D" id="3.20.20.30">
    <property type="entry name" value="Luciferase-like domain"/>
    <property type="match status" value="1"/>
</dbReference>
<feature type="binding site" evidence="6">
    <location>
        <position position="218"/>
    </location>
    <ligand>
        <name>FMN</name>
        <dbReference type="ChEBI" id="CHEBI:58210"/>
    </ligand>
</feature>
<dbReference type="CDD" id="cd01095">
    <property type="entry name" value="Nitrilotriacetate_monoxgenase"/>
    <property type="match status" value="1"/>
</dbReference>
<evidence type="ECO:0000256" key="1">
    <source>
        <dbReference type="ARBA" id="ARBA00022630"/>
    </source>
</evidence>
<evidence type="ECO:0000259" key="7">
    <source>
        <dbReference type="Pfam" id="PF00296"/>
    </source>
</evidence>
<dbReference type="InterPro" id="IPR051260">
    <property type="entry name" value="Diverse_substr_monoxygenases"/>
</dbReference>
<evidence type="ECO:0000256" key="4">
    <source>
        <dbReference type="ARBA" id="ARBA00023033"/>
    </source>
</evidence>
<dbReference type="PATRIC" id="fig|1140003.3.peg.1976"/>
<dbReference type="InterPro" id="IPR016215">
    <property type="entry name" value="NTA_MOA"/>
</dbReference>
<feature type="domain" description="Luciferase-like" evidence="7">
    <location>
        <begin position="29"/>
        <end position="378"/>
    </location>
</feature>
<dbReference type="eggNOG" id="COG2141">
    <property type="taxonomic scope" value="Bacteria"/>
</dbReference>
<reference evidence="8 9" key="1">
    <citation type="submission" date="2013-03" db="EMBL/GenBank/DDBJ databases">
        <title>The Genome Sequence of Enterococcus sulfureus ATCC_49903 (PacBio/Illumina hybrid assembly).</title>
        <authorList>
            <consortium name="The Broad Institute Genomics Platform"/>
            <consortium name="The Broad Institute Genome Sequencing Center for Infectious Disease"/>
            <person name="Earl A."/>
            <person name="Russ C."/>
            <person name="Gilmore M."/>
            <person name="Surin D."/>
            <person name="Walker B."/>
            <person name="Young S."/>
            <person name="Zeng Q."/>
            <person name="Gargeya S."/>
            <person name="Fitzgerald M."/>
            <person name="Haas B."/>
            <person name="Abouelleil A."/>
            <person name="Allen A.W."/>
            <person name="Alvarado L."/>
            <person name="Arachchi H.M."/>
            <person name="Berlin A.M."/>
            <person name="Chapman S.B."/>
            <person name="Gainer-Dewar J."/>
            <person name="Goldberg J."/>
            <person name="Griggs A."/>
            <person name="Gujja S."/>
            <person name="Hansen M."/>
            <person name="Howarth C."/>
            <person name="Imamovic A."/>
            <person name="Ireland A."/>
            <person name="Larimer J."/>
            <person name="McCowan C."/>
            <person name="Murphy C."/>
            <person name="Pearson M."/>
            <person name="Poon T.W."/>
            <person name="Priest M."/>
            <person name="Roberts A."/>
            <person name="Saif S."/>
            <person name="Shea T."/>
            <person name="Sisk P."/>
            <person name="Sykes S."/>
            <person name="Wortman J."/>
            <person name="Nusbaum C."/>
            <person name="Birren B."/>
        </authorList>
    </citation>
    <scope>NUCLEOTIDE SEQUENCE [LARGE SCALE GENOMIC DNA]</scope>
    <source>
        <strain evidence="8 9">ATCC 49903</strain>
    </source>
</reference>
<name>S0L2S8_9ENTE</name>
<keyword evidence="4" id="KW-0503">Monooxygenase</keyword>
<dbReference type="Proteomes" id="UP000015961">
    <property type="component" value="Unassembled WGS sequence"/>
</dbReference>
<dbReference type="InterPro" id="IPR011251">
    <property type="entry name" value="Luciferase-like_dom"/>
</dbReference>
<evidence type="ECO:0000313" key="8">
    <source>
        <dbReference type="EMBL" id="EOT82919.1"/>
    </source>
</evidence>
<dbReference type="STRING" id="1140003.OMY_02049"/>
<sequence>MSKTLHLGAILHGIGSTTDGWRHPDIDATASTNFDFYKTRAQLAEKAFFDFVFIADGLFISEASIPHFLNRFEPITLLASLAQVTENIGLVGTFSSTYTDPFTLARQLMSLDHLSQGRAGWNVVTSPQAGAAKNYNNRTLPPHDERYEIAKEHLEVVQGLWRSFEEEAFVRNKQTGQYVDFEKMHRLDYQGTYFQVAGPLNIGRSPQGEPVIFQAGASDKGKAFAAKHAEAIFTHSGSIQSMREFYDDIARQTATFKRKALVLPGISPIIGDTLEDAQAQYDAVAQLIPIEHALNYLARYFDDHDFHQYPLDEPFPELGDIGKEAFRSTTDKIKQEAKDQNLTLRQVAIEQALPRPLFMGTKEHVADLIEEWFVQGAVDGFIIGGDYPHAFERFITEVVPILQKKGIYKTAYTHNTLRGNLGLA</sequence>
<evidence type="ECO:0000256" key="5">
    <source>
        <dbReference type="ARBA" id="ARBA00033748"/>
    </source>
</evidence>
<keyword evidence="3" id="KW-0560">Oxidoreductase</keyword>
<dbReference type="OrthoDB" id="3265338at2"/>
<dbReference type="EMBL" id="ASWO01000007">
    <property type="protein sequence ID" value="EOT82919.1"/>
    <property type="molecule type" value="Genomic_DNA"/>
</dbReference>
<keyword evidence="2 6" id="KW-0288">FMN</keyword>
<comment type="caution">
    <text evidence="8">The sequence shown here is derived from an EMBL/GenBank/DDBJ whole genome shotgun (WGS) entry which is preliminary data.</text>
</comment>
<evidence type="ECO:0000256" key="3">
    <source>
        <dbReference type="ARBA" id="ARBA00023002"/>
    </source>
</evidence>
<dbReference type="GO" id="GO:0004497">
    <property type="term" value="F:monooxygenase activity"/>
    <property type="evidence" value="ECO:0007669"/>
    <property type="project" value="UniProtKB-KW"/>
</dbReference>
<dbReference type="InterPro" id="IPR036661">
    <property type="entry name" value="Luciferase-like_sf"/>
</dbReference>
<feature type="binding site" evidence="6">
    <location>
        <position position="147"/>
    </location>
    <ligand>
        <name>FMN</name>
        <dbReference type="ChEBI" id="CHEBI:58210"/>
    </ligand>
</feature>
<dbReference type="Pfam" id="PF00296">
    <property type="entry name" value="Bac_luciferase"/>
    <property type="match status" value="1"/>
</dbReference>
<feature type="binding site" evidence="6">
    <location>
        <position position="143"/>
    </location>
    <ligand>
        <name>FMN</name>
        <dbReference type="ChEBI" id="CHEBI:58210"/>
    </ligand>
</feature>
<comment type="similarity">
    <text evidence="5">Belongs to the NtaA/SnaA/DszA monooxygenase family.</text>
</comment>
<protein>
    <recommendedName>
        <fullName evidence="7">Luciferase-like domain-containing protein</fullName>
    </recommendedName>
</protein>
<dbReference type="PIRSF" id="PIRSF000337">
    <property type="entry name" value="NTA_MOA"/>
    <property type="match status" value="1"/>
</dbReference>
<organism evidence="8 9">
    <name type="scientific">Enterococcus sulfureus ATCC 49903</name>
    <dbReference type="NCBI Taxonomy" id="1140003"/>
    <lineage>
        <taxon>Bacteria</taxon>
        <taxon>Bacillati</taxon>
        <taxon>Bacillota</taxon>
        <taxon>Bacilli</taxon>
        <taxon>Lactobacillales</taxon>
        <taxon>Enterococcaceae</taxon>
        <taxon>Enterococcus</taxon>
    </lineage>
</organism>
<feature type="binding site" evidence="6">
    <location>
        <position position="56"/>
    </location>
    <ligand>
        <name>FMN</name>
        <dbReference type="ChEBI" id="CHEBI:58210"/>
    </ligand>
</feature>
<dbReference type="PANTHER" id="PTHR30011">
    <property type="entry name" value="ALKANESULFONATE MONOOXYGENASE-RELATED"/>
    <property type="match status" value="1"/>
</dbReference>